<dbReference type="GO" id="GO:0010073">
    <property type="term" value="P:meristem maintenance"/>
    <property type="evidence" value="ECO:0007669"/>
    <property type="project" value="InterPro"/>
</dbReference>
<evidence type="ECO:0000259" key="1">
    <source>
        <dbReference type="Pfam" id="PF10536"/>
    </source>
</evidence>
<dbReference type="AlphaFoldDB" id="A0AAF0WPW7"/>
<dbReference type="PANTHER" id="PTHR46033:SF17">
    <property type="entry name" value="AMINOTRANSFERASE-LIKE PLANT MOBILE DOMAIN-CONTAINING PROTEIN"/>
    <property type="match status" value="1"/>
</dbReference>
<reference evidence="2" key="1">
    <citation type="journal article" date="2016" name="Nat. Genet.">
        <title>A high-quality carrot genome assembly provides new insights into carotenoid accumulation and asterid genome evolution.</title>
        <authorList>
            <person name="Iorizzo M."/>
            <person name="Ellison S."/>
            <person name="Senalik D."/>
            <person name="Zeng P."/>
            <person name="Satapoomin P."/>
            <person name="Huang J."/>
            <person name="Bowman M."/>
            <person name="Iovene M."/>
            <person name="Sanseverino W."/>
            <person name="Cavagnaro P."/>
            <person name="Yildiz M."/>
            <person name="Macko-Podgorni A."/>
            <person name="Moranska E."/>
            <person name="Grzebelus E."/>
            <person name="Grzebelus D."/>
            <person name="Ashrafi H."/>
            <person name="Zheng Z."/>
            <person name="Cheng S."/>
            <person name="Spooner D."/>
            <person name="Van Deynze A."/>
            <person name="Simon P."/>
        </authorList>
    </citation>
    <scope>NUCLEOTIDE SEQUENCE</scope>
    <source>
        <tissue evidence="2">Leaf</tissue>
    </source>
</reference>
<dbReference type="EMBL" id="CP093345">
    <property type="protein sequence ID" value="WOG92546.1"/>
    <property type="molecule type" value="Genomic_DNA"/>
</dbReference>
<evidence type="ECO:0000313" key="2">
    <source>
        <dbReference type="EMBL" id="WOG92546.1"/>
    </source>
</evidence>
<name>A0AAF0WPW7_DAUCS</name>
<protein>
    <recommendedName>
        <fullName evidence="1">Aminotransferase-like plant mobile domain-containing protein</fullName>
    </recommendedName>
</protein>
<dbReference type="Pfam" id="PF10536">
    <property type="entry name" value="PMD"/>
    <property type="match status" value="1"/>
</dbReference>
<evidence type="ECO:0000313" key="3">
    <source>
        <dbReference type="Proteomes" id="UP000077755"/>
    </source>
</evidence>
<sequence>MAAAQGVGKLAQGVGKLARGAGRLKGISDFWESLDAQFKEDLLTKNPNSILLLVNNIKGADLLSDLLGTVLDKYYDPDTHTFDISGHVLGVTLEDVLYLTGLPIQGKPLIYEKSLDEDAFMRVFGEEFKDRQTLTFDEVKNIARGRRLFNVRKIAVLPIMCEYFICPTNNHHTVISQKVHLVENVDEIDSYALGAALLSFLYHGLEYKKRKKKHIDGNLWTVLGFLLVRIPKIQDMLGINLKNYPPDVIKGAPLLPWIVGEIKRKNTQPLGHT</sequence>
<gene>
    <name evidence="2" type="ORF">DCAR_0311817</name>
</gene>
<keyword evidence="3" id="KW-1185">Reference proteome</keyword>
<dbReference type="PANTHER" id="PTHR46033">
    <property type="entry name" value="PROTEIN MAIN-LIKE 2"/>
    <property type="match status" value="1"/>
</dbReference>
<dbReference type="Proteomes" id="UP000077755">
    <property type="component" value="Chromosome 3"/>
</dbReference>
<feature type="domain" description="Aminotransferase-like plant mobile" evidence="1">
    <location>
        <begin position="73"/>
        <end position="235"/>
    </location>
</feature>
<dbReference type="InterPro" id="IPR044824">
    <property type="entry name" value="MAIN-like"/>
</dbReference>
<proteinExistence type="predicted"/>
<reference evidence="2" key="2">
    <citation type="submission" date="2022-03" db="EMBL/GenBank/DDBJ databases">
        <title>Draft title - Genomic analysis of global carrot germplasm unveils the trajectory of domestication and the origin of high carotenoid orange carrot.</title>
        <authorList>
            <person name="Iorizzo M."/>
            <person name="Ellison S."/>
            <person name="Senalik D."/>
            <person name="Macko-Podgorni A."/>
            <person name="Grzebelus D."/>
            <person name="Bostan H."/>
            <person name="Rolling W."/>
            <person name="Curaba J."/>
            <person name="Simon P."/>
        </authorList>
    </citation>
    <scope>NUCLEOTIDE SEQUENCE</scope>
    <source>
        <tissue evidence="2">Leaf</tissue>
    </source>
</reference>
<dbReference type="InterPro" id="IPR019557">
    <property type="entry name" value="AminoTfrase-like_pln_mobile"/>
</dbReference>
<organism evidence="2 3">
    <name type="scientific">Daucus carota subsp. sativus</name>
    <name type="common">Carrot</name>
    <dbReference type="NCBI Taxonomy" id="79200"/>
    <lineage>
        <taxon>Eukaryota</taxon>
        <taxon>Viridiplantae</taxon>
        <taxon>Streptophyta</taxon>
        <taxon>Embryophyta</taxon>
        <taxon>Tracheophyta</taxon>
        <taxon>Spermatophyta</taxon>
        <taxon>Magnoliopsida</taxon>
        <taxon>eudicotyledons</taxon>
        <taxon>Gunneridae</taxon>
        <taxon>Pentapetalae</taxon>
        <taxon>asterids</taxon>
        <taxon>campanulids</taxon>
        <taxon>Apiales</taxon>
        <taxon>Apiaceae</taxon>
        <taxon>Apioideae</taxon>
        <taxon>Scandiceae</taxon>
        <taxon>Daucinae</taxon>
        <taxon>Daucus</taxon>
        <taxon>Daucus sect. Daucus</taxon>
    </lineage>
</organism>
<accession>A0AAF0WPW7</accession>